<proteinExistence type="predicted"/>
<dbReference type="EMBL" id="JACHIL010000003">
    <property type="protein sequence ID" value="MBB5091594.1"/>
    <property type="molecule type" value="Genomic_DNA"/>
</dbReference>
<name>A0A7W8AJM9_9HYPH</name>
<gene>
    <name evidence="2" type="ORF">HNQ68_002135</name>
</gene>
<dbReference type="InterPro" id="IPR051606">
    <property type="entry name" value="Polyketide_Oxido-like"/>
</dbReference>
<sequence>MKSSSVSKPEKLRVFILGASGKVGSILVQRCVARGHKVTAQTRDAGKLVAGFNLDIAVGAPADKAFLEQNITGHDAVVVCLGVDHTGRTTLFSDVTRELVDVMQAAGVNRLVVITGIGAGDTKGHGGWFYNYLIYPFITRHQYADKDIQEAIIGQSSLDWTIIRPAPFSSRTTKKPLHILTRTPRNVQLRFITVEEVAAFILDSLENRTFVRQMPFIGHN</sequence>
<evidence type="ECO:0000313" key="3">
    <source>
        <dbReference type="Proteomes" id="UP000531231"/>
    </source>
</evidence>
<accession>A0A7W8AJM9</accession>
<dbReference type="RefSeq" id="WP_151159614.1">
    <property type="nucleotide sequence ID" value="NZ_JACHIL010000003.1"/>
</dbReference>
<dbReference type="AlphaFoldDB" id="A0A7W8AJM9"/>
<comment type="caution">
    <text evidence="2">The sequence shown here is derived from an EMBL/GenBank/DDBJ whole genome shotgun (WGS) entry which is preliminary data.</text>
</comment>
<dbReference type="InterPro" id="IPR016040">
    <property type="entry name" value="NAD(P)-bd_dom"/>
</dbReference>
<keyword evidence="3" id="KW-1185">Reference proteome</keyword>
<protein>
    <submittedName>
        <fullName evidence="2">Putative NADH-flavin reductase</fullName>
    </submittedName>
</protein>
<evidence type="ECO:0000313" key="2">
    <source>
        <dbReference type="EMBL" id="MBB5091594.1"/>
    </source>
</evidence>
<dbReference type="Gene3D" id="3.40.50.720">
    <property type="entry name" value="NAD(P)-binding Rossmann-like Domain"/>
    <property type="match status" value="1"/>
</dbReference>
<reference evidence="2 3" key="1">
    <citation type="submission" date="2020-08" db="EMBL/GenBank/DDBJ databases">
        <title>Genomic Encyclopedia of Type Strains, Phase IV (KMG-IV): sequencing the most valuable type-strain genomes for metagenomic binning, comparative biology and taxonomic classification.</title>
        <authorList>
            <person name="Goeker M."/>
        </authorList>
    </citation>
    <scope>NUCLEOTIDE SEQUENCE [LARGE SCALE GENOMIC DNA]</scope>
    <source>
        <strain evidence="2 3">DSM 25620</strain>
    </source>
</reference>
<dbReference type="PANTHER" id="PTHR43355:SF2">
    <property type="entry name" value="FLAVIN REDUCTASE (NADPH)"/>
    <property type="match status" value="1"/>
</dbReference>
<dbReference type="PANTHER" id="PTHR43355">
    <property type="entry name" value="FLAVIN REDUCTASE (NADPH)"/>
    <property type="match status" value="1"/>
</dbReference>
<dbReference type="InterPro" id="IPR036291">
    <property type="entry name" value="NAD(P)-bd_dom_sf"/>
</dbReference>
<dbReference type="GO" id="GO:0004074">
    <property type="term" value="F:biliverdin reductase [NAD(P)H] activity"/>
    <property type="evidence" value="ECO:0007669"/>
    <property type="project" value="TreeGrafter"/>
</dbReference>
<evidence type="ECO:0000259" key="1">
    <source>
        <dbReference type="Pfam" id="PF13460"/>
    </source>
</evidence>
<organism evidence="2 3">
    <name type="scientific">Pseudochrobactrum saccharolyticum</name>
    <dbReference type="NCBI Taxonomy" id="354352"/>
    <lineage>
        <taxon>Bacteria</taxon>
        <taxon>Pseudomonadati</taxon>
        <taxon>Pseudomonadota</taxon>
        <taxon>Alphaproteobacteria</taxon>
        <taxon>Hyphomicrobiales</taxon>
        <taxon>Brucellaceae</taxon>
        <taxon>Pseudochrobactrum</taxon>
    </lineage>
</organism>
<dbReference type="Pfam" id="PF13460">
    <property type="entry name" value="NAD_binding_10"/>
    <property type="match status" value="1"/>
</dbReference>
<dbReference type="SUPFAM" id="SSF51735">
    <property type="entry name" value="NAD(P)-binding Rossmann-fold domains"/>
    <property type="match status" value="1"/>
</dbReference>
<dbReference type="GO" id="GO:0042602">
    <property type="term" value="F:riboflavin reductase (NADPH) activity"/>
    <property type="evidence" value="ECO:0007669"/>
    <property type="project" value="TreeGrafter"/>
</dbReference>
<feature type="domain" description="NAD(P)-binding" evidence="1">
    <location>
        <begin position="18"/>
        <end position="207"/>
    </location>
</feature>
<dbReference type="Proteomes" id="UP000531231">
    <property type="component" value="Unassembled WGS sequence"/>
</dbReference>